<comment type="caution">
    <text evidence="1">The sequence shown here is derived from an EMBL/GenBank/DDBJ whole genome shotgun (WGS) entry which is preliminary data.</text>
</comment>
<evidence type="ECO:0000313" key="1">
    <source>
        <dbReference type="EMBL" id="MBD1393848.1"/>
    </source>
</evidence>
<accession>A0A926S282</accession>
<evidence type="ECO:0000313" key="2">
    <source>
        <dbReference type="Proteomes" id="UP000619078"/>
    </source>
</evidence>
<dbReference type="Proteomes" id="UP000619078">
    <property type="component" value="Unassembled WGS sequence"/>
</dbReference>
<gene>
    <name evidence="1" type="ORF">IDJ76_12135</name>
</gene>
<dbReference type="RefSeq" id="WP_191163580.1">
    <property type="nucleotide sequence ID" value="NZ_JACWMX010000004.1"/>
</dbReference>
<proteinExistence type="predicted"/>
<organism evidence="1 2">
    <name type="scientific">Mucilaginibacter glaciei</name>
    <dbReference type="NCBI Taxonomy" id="2772109"/>
    <lineage>
        <taxon>Bacteria</taxon>
        <taxon>Pseudomonadati</taxon>
        <taxon>Bacteroidota</taxon>
        <taxon>Sphingobacteriia</taxon>
        <taxon>Sphingobacteriales</taxon>
        <taxon>Sphingobacteriaceae</taxon>
        <taxon>Mucilaginibacter</taxon>
    </lineage>
</organism>
<protein>
    <submittedName>
        <fullName evidence="1">Uncharacterized protein</fullName>
    </submittedName>
</protein>
<reference evidence="1" key="1">
    <citation type="submission" date="2020-09" db="EMBL/GenBank/DDBJ databases">
        <title>Novel species of Mucilaginibacter isolated from a glacier on the Tibetan Plateau.</title>
        <authorList>
            <person name="Liu Q."/>
            <person name="Xin Y.-H."/>
        </authorList>
    </citation>
    <scope>NUCLEOTIDE SEQUENCE</scope>
    <source>
        <strain evidence="1">ZB1P21</strain>
    </source>
</reference>
<keyword evidence="2" id="KW-1185">Reference proteome</keyword>
<dbReference type="AlphaFoldDB" id="A0A926S282"/>
<name>A0A926S282_9SPHI</name>
<sequence length="46" mass="5034">MNRLSRGVSGLPLSTPLVTGWSCCRFADFIKDAGKRPEQTKPPSNN</sequence>
<dbReference type="EMBL" id="JACWMX010000004">
    <property type="protein sequence ID" value="MBD1393848.1"/>
    <property type="molecule type" value="Genomic_DNA"/>
</dbReference>